<protein>
    <submittedName>
        <fullName evidence="1">Uncharacterized protein</fullName>
    </submittedName>
</protein>
<evidence type="ECO:0000313" key="1">
    <source>
        <dbReference type="EMBL" id="NEZ59580.1"/>
    </source>
</evidence>
<proteinExistence type="predicted"/>
<organism evidence="1 2">
    <name type="scientific">Adonisia turfae CCMR0081</name>
    <dbReference type="NCBI Taxonomy" id="2292702"/>
    <lineage>
        <taxon>Bacteria</taxon>
        <taxon>Bacillati</taxon>
        <taxon>Cyanobacteriota</taxon>
        <taxon>Adonisia</taxon>
        <taxon>Adonisia turfae</taxon>
    </lineage>
</organism>
<keyword evidence="2" id="KW-1185">Reference proteome</keyword>
<dbReference type="EMBL" id="QXHD01000004">
    <property type="protein sequence ID" value="NEZ59580.1"/>
    <property type="molecule type" value="Genomic_DNA"/>
</dbReference>
<gene>
    <name evidence="1" type="ORF">DXZ20_28845</name>
</gene>
<evidence type="ECO:0000313" key="2">
    <source>
        <dbReference type="Proteomes" id="UP000481033"/>
    </source>
</evidence>
<accession>A0A6M0RUL3</accession>
<sequence>MQGITQTVWFDTTRLKGFTGKGWKLYGDFTLRLKKLVIPCHLRVPSFISANTLPQEGMK</sequence>
<dbReference type="Proteomes" id="UP000481033">
    <property type="component" value="Unassembled WGS sequence"/>
</dbReference>
<dbReference type="AlphaFoldDB" id="A0A6M0RUL3"/>
<reference evidence="1 2" key="1">
    <citation type="journal article" date="2020" name="Microb. Ecol.">
        <title>Ecogenomics of the Marine Benthic Filamentous Cyanobacterium Adonisia.</title>
        <authorList>
            <person name="Walter J.M."/>
            <person name="Coutinho F.H."/>
            <person name="Leomil L."/>
            <person name="Hargreaves P.I."/>
            <person name="Campeao M.E."/>
            <person name="Vieira V.V."/>
            <person name="Silva B.S."/>
            <person name="Fistarol G.O."/>
            <person name="Salomon P.S."/>
            <person name="Sawabe T."/>
            <person name="Mino S."/>
            <person name="Hosokawa M."/>
            <person name="Miyashita H."/>
            <person name="Maruyama F."/>
            <person name="van Verk M.C."/>
            <person name="Dutilh B.E."/>
            <person name="Thompson C.C."/>
            <person name="Thompson F.L."/>
        </authorList>
    </citation>
    <scope>NUCLEOTIDE SEQUENCE [LARGE SCALE GENOMIC DNA]</scope>
    <source>
        <strain evidence="1 2">CCMR0081</strain>
    </source>
</reference>
<comment type="caution">
    <text evidence="1">The sequence shown here is derived from an EMBL/GenBank/DDBJ whole genome shotgun (WGS) entry which is preliminary data.</text>
</comment>
<name>A0A6M0RUL3_9CYAN</name>